<evidence type="ECO:0000259" key="3">
    <source>
        <dbReference type="PROSITE" id="PS50842"/>
    </source>
</evidence>
<evidence type="ECO:0000256" key="1">
    <source>
        <dbReference type="ARBA" id="ARBA00022729"/>
    </source>
</evidence>
<organism evidence="4 5">
    <name type="scientific">Penicillium canescens</name>
    <dbReference type="NCBI Taxonomy" id="5083"/>
    <lineage>
        <taxon>Eukaryota</taxon>
        <taxon>Fungi</taxon>
        <taxon>Dikarya</taxon>
        <taxon>Ascomycota</taxon>
        <taxon>Pezizomycotina</taxon>
        <taxon>Eurotiomycetes</taxon>
        <taxon>Eurotiomycetidae</taxon>
        <taxon>Eurotiales</taxon>
        <taxon>Aspergillaceae</taxon>
        <taxon>Penicillium</taxon>
    </lineage>
</organism>
<evidence type="ECO:0000313" key="4">
    <source>
        <dbReference type="EMBL" id="KAJ6034859.1"/>
    </source>
</evidence>
<keyword evidence="1 2" id="KW-0732">Signal</keyword>
<dbReference type="AlphaFoldDB" id="A0AAD6I7P1"/>
<protein>
    <recommendedName>
        <fullName evidence="3">Expansin-like EG45 domain-containing protein</fullName>
    </recommendedName>
</protein>
<dbReference type="PANTHER" id="PTHR31836">
    <property type="match status" value="1"/>
</dbReference>
<dbReference type="NCBIfam" id="NF041144">
    <property type="entry name" value="expansin_EXLX1"/>
    <property type="match status" value="1"/>
</dbReference>
<dbReference type="PROSITE" id="PS50842">
    <property type="entry name" value="EXPANSIN_EG45"/>
    <property type="match status" value="1"/>
</dbReference>
<comment type="caution">
    <text evidence="4">The sequence shown here is derived from an EMBL/GenBank/DDBJ whole genome shotgun (WGS) entry which is preliminary data.</text>
</comment>
<evidence type="ECO:0000256" key="2">
    <source>
        <dbReference type="SAM" id="SignalP"/>
    </source>
</evidence>
<dbReference type="InterPro" id="IPR036908">
    <property type="entry name" value="RlpA-like_sf"/>
</dbReference>
<gene>
    <name evidence="4" type="ORF">N7460_009034</name>
</gene>
<sequence>MKYFSLVSVALLGAATVLAGPLGIREDIGQCPKGYTMSVYYKTIYPESTASATVESTVAPSSTAALVQSVSPVAAVEVSSSTTTSSAPVVETTSVETTAPETTAAEAAVAQTSAVQSAAVINLISPSSIETTAAAETTAAPVVAQVPTSSVETTTAAETTAAAVIAQIPTISAETAAVETTAAPVVKAVSTSTSTTSSSSSGENSGSATFYGGNVSGGTCSFSSYTLPSTLFGTALSGDRWDNAANCGSCVSVTGPNGKTIKAMVVDQCPECESNHLDLFQSAFAELSDISAGVINIDWSYVSCDLDGPIKLKNKEGTSAYWFSMQVINANEAVTKLEVSTDGGSSWKSTTRTYYNYFENSSGFGTDTVDVRVTGSSGKTVVVKNVGCASGSEVTASSNLS</sequence>
<dbReference type="PANTHER" id="PTHR31836:SF21">
    <property type="entry name" value="EXPANSIN-LIKE PROTEIN 7"/>
    <property type="match status" value="1"/>
</dbReference>
<accession>A0AAD6I7P1</accession>
<reference evidence="4" key="2">
    <citation type="submission" date="2023-01" db="EMBL/GenBank/DDBJ databases">
        <authorList>
            <person name="Petersen C."/>
        </authorList>
    </citation>
    <scope>NUCLEOTIDE SEQUENCE</scope>
    <source>
        <strain evidence="4">IBT 15450</strain>
    </source>
</reference>
<name>A0AAD6I7P1_PENCN</name>
<dbReference type="InterPro" id="IPR009009">
    <property type="entry name" value="RlpA-like_DPBB"/>
</dbReference>
<keyword evidence="5" id="KW-1185">Reference proteome</keyword>
<feature type="domain" description="Expansin-like EG45" evidence="3">
    <location>
        <begin position="217"/>
        <end position="309"/>
    </location>
</feature>
<reference evidence="4" key="1">
    <citation type="journal article" date="2023" name="IMA Fungus">
        <title>Comparative genomic study of the Penicillium genus elucidates a diverse pangenome and 15 lateral gene transfer events.</title>
        <authorList>
            <person name="Petersen C."/>
            <person name="Sorensen T."/>
            <person name="Nielsen M.R."/>
            <person name="Sondergaard T.E."/>
            <person name="Sorensen J.L."/>
            <person name="Fitzpatrick D.A."/>
            <person name="Frisvad J.C."/>
            <person name="Nielsen K.L."/>
        </authorList>
    </citation>
    <scope>NUCLEOTIDE SEQUENCE</scope>
    <source>
        <strain evidence="4">IBT 15450</strain>
    </source>
</reference>
<evidence type="ECO:0000313" key="5">
    <source>
        <dbReference type="Proteomes" id="UP001219568"/>
    </source>
</evidence>
<proteinExistence type="predicted"/>
<dbReference type="InterPro" id="IPR051477">
    <property type="entry name" value="Expansin_CellWall"/>
</dbReference>
<feature type="signal peptide" evidence="2">
    <location>
        <begin position="1"/>
        <end position="19"/>
    </location>
</feature>
<dbReference type="CDD" id="cd22271">
    <property type="entry name" value="DPBB_EXP_N-like"/>
    <property type="match status" value="1"/>
</dbReference>
<feature type="chain" id="PRO_5042000089" description="Expansin-like EG45 domain-containing protein" evidence="2">
    <location>
        <begin position="20"/>
        <end position="401"/>
    </location>
</feature>
<dbReference type="SUPFAM" id="SSF49590">
    <property type="entry name" value="PHL pollen allergen"/>
    <property type="match status" value="1"/>
</dbReference>
<dbReference type="SUPFAM" id="SSF50685">
    <property type="entry name" value="Barwin-like endoglucanases"/>
    <property type="match status" value="1"/>
</dbReference>
<dbReference type="Gene3D" id="2.60.40.760">
    <property type="entry name" value="Expansin, cellulose-binding-like domain"/>
    <property type="match status" value="1"/>
</dbReference>
<dbReference type="Proteomes" id="UP001219568">
    <property type="component" value="Unassembled WGS sequence"/>
</dbReference>
<dbReference type="Pfam" id="PF03330">
    <property type="entry name" value="DPBB_1"/>
    <property type="match status" value="1"/>
</dbReference>
<dbReference type="InterPro" id="IPR007112">
    <property type="entry name" value="Expansin/allergen_DPBB_dom"/>
</dbReference>
<dbReference type="InterPro" id="IPR049818">
    <property type="entry name" value="Expansin_EXLX1-like"/>
</dbReference>
<dbReference type="Gene3D" id="2.40.40.10">
    <property type="entry name" value="RlpA-like domain"/>
    <property type="match status" value="1"/>
</dbReference>
<dbReference type="EMBL" id="JAQJZL010000010">
    <property type="protein sequence ID" value="KAJ6034859.1"/>
    <property type="molecule type" value="Genomic_DNA"/>
</dbReference>
<dbReference type="InterPro" id="IPR036749">
    <property type="entry name" value="Expansin_CBD_sf"/>
</dbReference>